<evidence type="ECO:0000313" key="3">
    <source>
        <dbReference type="Proteomes" id="UP000321085"/>
    </source>
</evidence>
<evidence type="ECO:0000256" key="1">
    <source>
        <dbReference type="SAM" id="MobiDB-lite"/>
    </source>
</evidence>
<dbReference type="AlphaFoldDB" id="A0A512C2D4"/>
<evidence type="ECO:0000313" key="2">
    <source>
        <dbReference type="EMBL" id="GEO18373.1"/>
    </source>
</evidence>
<dbReference type="Proteomes" id="UP000321085">
    <property type="component" value="Unassembled WGS sequence"/>
</dbReference>
<comment type="caution">
    <text evidence="2">The sequence shown here is derived from an EMBL/GenBank/DDBJ whole genome shotgun (WGS) entry which is preliminary data.</text>
</comment>
<sequence length="84" mass="9864">MDRIERLLTEYDDRASEVTNADHRFFKASLERWFDLIDETPEFAVTCQRLEASVDFPRWYEELGRRQSSHGMGSAPLSLSPRAR</sequence>
<dbReference type="EMBL" id="BJYU01000185">
    <property type="protein sequence ID" value="GEO18373.1"/>
    <property type="molecule type" value="Genomic_DNA"/>
</dbReference>
<dbReference type="RefSeq" id="WP_147022986.1">
    <property type="nucleotide sequence ID" value="NZ_BJYU01000185.1"/>
</dbReference>
<feature type="region of interest" description="Disordered" evidence="1">
    <location>
        <begin position="64"/>
        <end position="84"/>
    </location>
</feature>
<name>A0A512C2D4_9HYPH</name>
<keyword evidence="3" id="KW-1185">Reference proteome</keyword>
<protein>
    <submittedName>
        <fullName evidence="2">Uncharacterized protein</fullName>
    </submittedName>
</protein>
<reference evidence="2 3" key="1">
    <citation type="submission" date="2019-07" db="EMBL/GenBank/DDBJ databases">
        <title>Whole genome shotgun sequence of Microvirga aerophila NBRC 106136.</title>
        <authorList>
            <person name="Hosoyama A."/>
            <person name="Uohara A."/>
            <person name="Ohji S."/>
            <person name="Ichikawa N."/>
        </authorList>
    </citation>
    <scope>NUCLEOTIDE SEQUENCE [LARGE SCALE GENOMIC DNA]</scope>
    <source>
        <strain evidence="2 3">NBRC 106136</strain>
    </source>
</reference>
<organism evidence="2 3">
    <name type="scientific">Microvirga aerophila</name>
    <dbReference type="NCBI Taxonomy" id="670291"/>
    <lineage>
        <taxon>Bacteria</taxon>
        <taxon>Pseudomonadati</taxon>
        <taxon>Pseudomonadota</taxon>
        <taxon>Alphaproteobacteria</taxon>
        <taxon>Hyphomicrobiales</taxon>
        <taxon>Methylobacteriaceae</taxon>
        <taxon>Microvirga</taxon>
    </lineage>
</organism>
<gene>
    <name evidence="2" type="ORF">MAE02_60690</name>
</gene>
<proteinExistence type="predicted"/>
<accession>A0A512C2D4</accession>